<organism evidence="1 2">
    <name type="scientific">Sparus aurata</name>
    <name type="common">Gilthead sea bream</name>
    <dbReference type="NCBI Taxonomy" id="8175"/>
    <lineage>
        <taxon>Eukaryota</taxon>
        <taxon>Metazoa</taxon>
        <taxon>Chordata</taxon>
        <taxon>Craniata</taxon>
        <taxon>Vertebrata</taxon>
        <taxon>Euteleostomi</taxon>
        <taxon>Actinopterygii</taxon>
        <taxon>Neopterygii</taxon>
        <taxon>Teleostei</taxon>
        <taxon>Neoteleostei</taxon>
        <taxon>Acanthomorphata</taxon>
        <taxon>Eupercaria</taxon>
        <taxon>Spariformes</taxon>
        <taxon>Sparidae</taxon>
        <taxon>Sparus</taxon>
    </lineage>
</organism>
<keyword evidence="2" id="KW-1185">Reference proteome</keyword>
<sequence length="65" mass="7242">MYKEDRVGAVTMLGCVNITGAFSCSKGNYLQSMEKCEPHRDTWDLVRDLPKATLLHGCICVYDGT</sequence>
<dbReference type="Ensembl" id="ENSSAUT00010000929.1">
    <property type="protein sequence ID" value="ENSSAUP00010000884.1"/>
    <property type="gene ID" value="ENSSAUG00010000481.1"/>
</dbReference>
<reference evidence="1" key="1">
    <citation type="submission" date="2021-04" db="EMBL/GenBank/DDBJ databases">
        <authorList>
            <consortium name="Wellcome Sanger Institute Data Sharing"/>
        </authorList>
    </citation>
    <scope>NUCLEOTIDE SEQUENCE [LARGE SCALE GENOMIC DNA]</scope>
</reference>
<protein>
    <submittedName>
        <fullName evidence="1">Uncharacterized protein</fullName>
    </submittedName>
</protein>
<dbReference type="GeneTree" id="ENSGT00990000210737"/>
<name>A0A671TG91_SPAAU</name>
<proteinExistence type="predicted"/>
<evidence type="ECO:0000313" key="2">
    <source>
        <dbReference type="Proteomes" id="UP000472265"/>
    </source>
</evidence>
<reference evidence="1" key="3">
    <citation type="submission" date="2025-09" db="UniProtKB">
        <authorList>
            <consortium name="Ensembl"/>
        </authorList>
    </citation>
    <scope>IDENTIFICATION</scope>
</reference>
<dbReference type="Proteomes" id="UP000472265">
    <property type="component" value="Chromosome 4"/>
</dbReference>
<dbReference type="OMA" id="KCEPHRD"/>
<accession>A0A671TG91</accession>
<dbReference type="InParanoid" id="A0A671TG91"/>
<dbReference type="PROSITE" id="PS51257">
    <property type="entry name" value="PROKAR_LIPOPROTEIN"/>
    <property type="match status" value="1"/>
</dbReference>
<evidence type="ECO:0000313" key="1">
    <source>
        <dbReference type="Ensembl" id="ENSSAUP00010000884.1"/>
    </source>
</evidence>
<reference evidence="1" key="2">
    <citation type="submission" date="2025-08" db="UniProtKB">
        <authorList>
            <consortium name="Ensembl"/>
        </authorList>
    </citation>
    <scope>IDENTIFICATION</scope>
</reference>
<dbReference type="AlphaFoldDB" id="A0A671TG91"/>